<dbReference type="EMBL" id="MU853223">
    <property type="protein sequence ID" value="KAK4129142.1"/>
    <property type="molecule type" value="Genomic_DNA"/>
</dbReference>
<dbReference type="Proteomes" id="UP001302602">
    <property type="component" value="Unassembled WGS sequence"/>
</dbReference>
<reference evidence="2" key="2">
    <citation type="submission" date="2023-05" db="EMBL/GenBank/DDBJ databases">
        <authorList>
            <consortium name="Lawrence Berkeley National Laboratory"/>
            <person name="Steindorff A."/>
            <person name="Hensen N."/>
            <person name="Bonometti L."/>
            <person name="Westerberg I."/>
            <person name="Brannstrom I.O."/>
            <person name="Guillou S."/>
            <person name="Cros-Aarteil S."/>
            <person name="Calhoun S."/>
            <person name="Haridas S."/>
            <person name="Kuo A."/>
            <person name="Mondo S."/>
            <person name="Pangilinan J."/>
            <person name="Riley R."/>
            <person name="Labutti K."/>
            <person name="Andreopoulos B."/>
            <person name="Lipzen A."/>
            <person name="Chen C."/>
            <person name="Yanf M."/>
            <person name="Daum C."/>
            <person name="Ng V."/>
            <person name="Clum A."/>
            <person name="Ohm R."/>
            <person name="Martin F."/>
            <person name="Silar P."/>
            <person name="Natvig D."/>
            <person name="Lalanne C."/>
            <person name="Gautier V."/>
            <person name="Ament-Velasquez S.L."/>
            <person name="Kruys A."/>
            <person name="Hutchinson M.I."/>
            <person name="Powell A.J."/>
            <person name="Barry K."/>
            <person name="Miller A.N."/>
            <person name="Grigoriev I.V."/>
            <person name="Debuchy R."/>
            <person name="Gladieux P."/>
            <person name="Thoren M.H."/>
            <person name="Johannesson H."/>
        </authorList>
    </citation>
    <scope>NUCLEOTIDE SEQUENCE</scope>
    <source>
        <strain evidence="2">CBS 731.68</strain>
    </source>
</reference>
<dbReference type="AlphaFoldDB" id="A0AAN6Z8P0"/>
<dbReference type="GeneID" id="87825401"/>
<evidence type="ECO:0000313" key="2">
    <source>
        <dbReference type="EMBL" id="KAK4129142.1"/>
    </source>
</evidence>
<gene>
    <name evidence="2" type="ORF">N657DRAFT_56899</name>
</gene>
<dbReference type="RefSeq" id="XP_062652913.1">
    <property type="nucleotide sequence ID" value="XM_062788631.1"/>
</dbReference>
<feature type="compositionally biased region" description="Low complexity" evidence="1">
    <location>
        <begin position="48"/>
        <end position="57"/>
    </location>
</feature>
<evidence type="ECO:0000256" key="1">
    <source>
        <dbReference type="SAM" id="MobiDB-lite"/>
    </source>
</evidence>
<keyword evidence="3" id="KW-1185">Reference proteome</keyword>
<feature type="region of interest" description="Disordered" evidence="1">
    <location>
        <begin position="18"/>
        <end position="81"/>
    </location>
</feature>
<comment type="caution">
    <text evidence="2">The sequence shown here is derived from an EMBL/GenBank/DDBJ whole genome shotgun (WGS) entry which is preliminary data.</text>
</comment>
<proteinExistence type="predicted"/>
<feature type="compositionally biased region" description="Basic and acidic residues" evidence="1">
    <location>
        <begin position="63"/>
        <end position="75"/>
    </location>
</feature>
<name>A0AAN6Z8P0_9PEZI</name>
<protein>
    <submittedName>
        <fullName evidence="2">Uncharacterized protein</fullName>
    </submittedName>
</protein>
<sequence length="106" mass="11356">MGLVCVDLDCHKTVAVIDGRRSNRPRPNAEHAPLPRPNLRPVPGNGPGQAPDTPQTTDQDDAPECHTSSDIRTSPHDVVPAPRRHLERLINMAIAVAHGATLGHAC</sequence>
<organism evidence="2 3">
    <name type="scientific">Parathielavia appendiculata</name>
    <dbReference type="NCBI Taxonomy" id="2587402"/>
    <lineage>
        <taxon>Eukaryota</taxon>
        <taxon>Fungi</taxon>
        <taxon>Dikarya</taxon>
        <taxon>Ascomycota</taxon>
        <taxon>Pezizomycotina</taxon>
        <taxon>Sordariomycetes</taxon>
        <taxon>Sordariomycetidae</taxon>
        <taxon>Sordariales</taxon>
        <taxon>Chaetomiaceae</taxon>
        <taxon>Parathielavia</taxon>
    </lineage>
</organism>
<reference evidence="2" key="1">
    <citation type="journal article" date="2023" name="Mol. Phylogenet. Evol.">
        <title>Genome-scale phylogeny and comparative genomics of the fungal order Sordariales.</title>
        <authorList>
            <person name="Hensen N."/>
            <person name="Bonometti L."/>
            <person name="Westerberg I."/>
            <person name="Brannstrom I.O."/>
            <person name="Guillou S."/>
            <person name="Cros-Aarteil S."/>
            <person name="Calhoun S."/>
            <person name="Haridas S."/>
            <person name="Kuo A."/>
            <person name="Mondo S."/>
            <person name="Pangilinan J."/>
            <person name="Riley R."/>
            <person name="LaButti K."/>
            <person name="Andreopoulos B."/>
            <person name="Lipzen A."/>
            <person name="Chen C."/>
            <person name="Yan M."/>
            <person name="Daum C."/>
            <person name="Ng V."/>
            <person name="Clum A."/>
            <person name="Steindorff A."/>
            <person name="Ohm R.A."/>
            <person name="Martin F."/>
            <person name="Silar P."/>
            <person name="Natvig D.O."/>
            <person name="Lalanne C."/>
            <person name="Gautier V."/>
            <person name="Ament-Velasquez S.L."/>
            <person name="Kruys A."/>
            <person name="Hutchinson M.I."/>
            <person name="Powell A.J."/>
            <person name="Barry K."/>
            <person name="Miller A.N."/>
            <person name="Grigoriev I.V."/>
            <person name="Debuchy R."/>
            <person name="Gladieux P."/>
            <person name="Hiltunen Thoren M."/>
            <person name="Johannesson H."/>
        </authorList>
    </citation>
    <scope>NUCLEOTIDE SEQUENCE</scope>
    <source>
        <strain evidence="2">CBS 731.68</strain>
    </source>
</reference>
<evidence type="ECO:0000313" key="3">
    <source>
        <dbReference type="Proteomes" id="UP001302602"/>
    </source>
</evidence>
<accession>A0AAN6Z8P0</accession>